<feature type="transmembrane region" description="Helical" evidence="1">
    <location>
        <begin position="128"/>
        <end position="147"/>
    </location>
</feature>
<evidence type="ECO:0000313" key="2">
    <source>
        <dbReference type="EMBL" id="EAY28511.1"/>
    </source>
</evidence>
<feature type="transmembrane region" description="Helical" evidence="1">
    <location>
        <begin position="236"/>
        <end position="256"/>
    </location>
</feature>
<accession>A1ZLX9</accession>
<gene>
    <name evidence="2" type="ORF">M23134_04358</name>
</gene>
<dbReference type="RefSeq" id="WP_002697731.1">
    <property type="nucleotide sequence ID" value="NZ_AAWS01000015.1"/>
</dbReference>
<feature type="transmembrane region" description="Helical" evidence="1">
    <location>
        <begin position="20"/>
        <end position="43"/>
    </location>
</feature>
<keyword evidence="1" id="KW-0812">Transmembrane</keyword>
<feature type="transmembrane region" description="Helical" evidence="1">
    <location>
        <begin position="96"/>
        <end position="116"/>
    </location>
</feature>
<dbReference type="Proteomes" id="UP000004095">
    <property type="component" value="Unassembled WGS sequence"/>
</dbReference>
<dbReference type="AlphaFoldDB" id="A1ZLX9"/>
<comment type="caution">
    <text evidence="2">The sequence shown here is derived from an EMBL/GenBank/DDBJ whole genome shotgun (WGS) entry which is preliminary data.</text>
</comment>
<keyword evidence="1" id="KW-0472">Membrane</keyword>
<organism evidence="2 3">
    <name type="scientific">Microscilla marina ATCC 23134</name>
    <dbReference type="NCBI Taxonomy" id="313606"/>
    <lineage>
        <taxon>Bacteria</taxon>
        <taxon>Pseudomonadati</taxon>
        <taxon>Bacteroidota</taxon>
        <taxon>Cytophagia</taxon>
        <taxon>Cytophagales</taxon>
        <taxon>Microscillaceae</taxon>
        <taxon>Microscilla</taxon>
    </lineage>
</organism>
<protein>
    <submittedName>
        <fullName evidence="2">Membrane protein, putative</fullName>
    </submittedName>
</protein>
<dbReference type="InterPro" id="IPR045691">
    <property type="entry name" value="DUF6056"/>
</dbReference>
<feature type="transmembrane region" description="Helical" evidence="1">
    <location>
        <begin position="153"/>
        <end position="176"/>
    </location>
</feature>
<keyword evidence="3" id="KW-1185">Reference proteome</keyword>
<feature type="transmembrane region" description="Helical" evidence="1">
    <location>
        <begin position="380"/>
        <end position="397"/>
    </location>
</feature>
<reference evidence="2 3" key="1">
    <citation type="submission" date="2007-01" db="EMBL/GenBank/DDBJ databases">
        <authorList>
            <person name="Haygood M."/>
            <person name="Podell S."/>
            <person name="Anderson C."/>
            <person name="Hopkinson B."/>
            <person name="Roe K."/>
            <person name="Barbeau K."/>
            <person name="Gaasterland T."/>
            <person name="Ferriera S."/>
            <person name="Johnson J."/>
            <person name="Kravitz S."/>
            <person name="Beeson K."/>
            <person name="Sutton G."/>
            <person name="Rogers Y.-H."/>
            <person name="Friedman R."/>
            <person name="Frazier M."/>
            <person name="Venter J.C."/>
        </authorList>
    </citation>
    <scope>NUCLEOTIDE SEQUENCE [LARGE SCALE GENOMIC DNA]</scope>
    <source>
        <strain evidence="2 3">ATCC 23134</strain>
    </source>
</reference>
<name>A1ZLX9_MICM2</name>
<evidence type="ECO:0000256" key="1">
    <source>
        <dbReference type="SAM" id="Phobius"/>
    </source>
</evidence>
<evidence type="ECO:0000313" key="3">
    <source>
        <dbReference type="Proteomes" id="UP000004095"/>
    </source>
</evidence>
<keyword evidence="1" id="KW-1133">Transmembrane helix</keyword>
<dbReference type="EMBL" id="AAWS01000015">
    <property type="protein sequence ID" value="EAY28511.1"/>
    <property type="molecule type" value="Genomic_DNA"/>
</dbReference>
<feature type="transmembrane region" description="Helical" evidence="1">
    <location>
        <begin position="355"/>
        <end position="373"/>
    </location>
</feature>
<feature type="transmembrane region" description="Helical" evidence="1">
    <location>
        <begin position="207"/>
        <end position="224"/>
    </location>
</feature>
<feature type="transmembrane region" description="Helical" evidence="1">
    <location>
        <begin position="291"/>
        <end position="308"/>
    </location>
</feature>
<dbReference type="Pfam" id="PF19528">
    <property type="entry name" value="DUF6056"/>
    <property type="match status" value="1"/>
</dbReference>
<dbReference type="OrthoDB" id="9853183at2"/>
<proteinExistence type="predicted"/>
<sequence>MKLPHLPQHLSPKQKKNAHYWMHLLLFGSNLIGLSYIFLVAYYNRLALDDYCELYMYQRHGFFTAVKIWYNQWTISVALKPITVFFINASKYIHSLWVYIILLTTLFIWVFYRLINTIQQTLNLQKQPWFNLQLSIFIFWVLFNSFFNPSTYFWVTASVGYCFTLTCFLQIITFLLSPPKPKVLSYFFTGLSALFIGNGSINLAFTLLILLGLLMLFLLFEHPWQVNKKQLVKKVCFVLVICLTGITVTLLAPGVYARKAMFPEISIAEAFRRSLGAIQVLSALIQDKLKYFLILLLPMVYVGTLFRTPHTQNDAKVTGWFLLGLPLLLIIIWVATLPTIYAIGSIGPLRSLTHLSLYIVCYVVSFGFLIGYQTMFSKKLAFVLACSSFFYLCVIGLKKIKDDVPQVAQYAKSYDQRMAYIKKLKAQGHTQKVVLPPLAQPNYTIIATDELSQSSNYWVNSCLQNALELKFELTERQTKK</sequence>
<feature type="transmembrane region" description="Helical" evidence="1">
    <location>
        <begin position="320"/>
        <end position="343"/>
    </location>
</feature>